<comment type="caution">
    <text evidence="9">The sequence shown here is derived from an EMBL/GenBank/DDBJ whole genome shotgun (WGS) entry which is preliminary data.</text>
</comment>
<evidence type="ECO:0000256" key="6">
    <source>
        <dbReference type="ARBA" id="ARBA00023136"/>
    </source>
</evidence>
<feature type="transmembrane region" description="Helical" evidence="7">
    <location>
        <begin position="98"/>
        <end position="124"/>
    </location>
</feature>
<dbReference type="EMBL" id="JADKNH010000008">
    <property type="protein sequence ID" value="MBF4694143.1"/>
    <property type="molecule type" value="Genomic_DNA"/>
</dbReference>
<feature type="domain" description="Na+/H+ antiporter MnhB subunit-related protein" evidence="8">
    <location>
        <begin position="12"/>
        <end position="116"/>
    </location>
</feature>
<keyword evidence="6 7" id="KW-0472">Membrane</keyword>
<evidence type="ECO:0000256" key="4">
    <source>
        <dbReference type="ARBA" id="ARBA00022692"/>
    </source>
</evidence>
<sequence>MNDHSDLISKTLPITYPFVLLFGIYIVVNGHVTPGGGFQGGAVIASILILKYLIDPSVETSLKKIRTIEKLALLLIFLFPLGFLLTFIHLQFPMFNCSYLILMNLLISIKVACGMSIIFIRFVFYETR</sequence>
<accession>A0ABR9ZVE4</accession>
<feature type="transmembrane region" description="Helical" evidence="7">
    <location>
        <begin position="38"/>
        <end position="54"/>
    </location>
</feature>
<keyword evidence="5 7" id="KW-1133">Transmembrane helix</keyword>
<evidence type="ECO:0000256" key="2">
    <source>
        <dbReference type="ARBA" id="ARBA00009425"/>
    </source>
</evidence>
<dbReference type="PANTHER" id="PTHR33932">
    <property type="entry name" value="NA(+)/H(+) ANTIPORTER SUBUNIT B"/>
    <property type="match status" value="1"/>
</dbReference>
<keyword evidence="10" id="KW-1185">Reference proteome</keyword>
<comment type="subcellular location">
    <subcellularLocation>
        <location evidence="1">Cell membrane</location>
        <topology evidence="1">Multi-pass membrane protein</topology>
    </subcellularLocation>
</comment>
<dbReference type="InterPro" id="IPR007182">
    <property type="entry name" value="MnhB"/>
</dbReference>
<reference evidence="9 10" key="1">
    <citation type="submission" date="2020-11" db="EMBL/GenBank/DDBJ databases">
        <title>Fusibacter basophilias sp. nov.</title>
        <authorList>
            <person name="Qiu D."/>
        </authorList>
    </citation>
    <scope>NUCLEOTIDE SEQUENCE [LARGE SCALE GENOMIC DNA]</scope>
    <source>
        <strain evidence="9 10">Q10-2</strain>
    </source>
</reference>
<dbReference type="PANTHER" id="PTHR33932:SF4">
    <property type="entry name" value="NA(+)_H(+) ANTIPORTER SUBUNIT B"/>
    <property type="match status" value="1"/>
</dbReference>
<gene>
    <name evidence="9" type="ORF">ISU02_13560</name>
</gene>
<evidence type="ECO:0000256" key="5">
    <source>
        <dbReference type="ARBA" id="ARBA00022989"/>
    </source>
</evidence>
<protein>
    <submittedName>
        <fullName evidence="9">Sodium:proton antiporter</fullName>
    </submittedName>
</protein>
<dbReference type="Proteomes" id="UP000614200">
    <property type="component" value="Unassembled WGS sequence"/>
</dbReference>
<proteinExistence type="inferred from homology"/>
<evidence type="ECO:0000256" key="3">
    <source>
        <dbReference type="ARBA" id="ARBA00022475"/>
    </source>
</evidence>
<evidence type="ECO:0000259" key="8">
    <source>
        <dbReference type="Pfam" id="PF04039"/>
    </source>
</evidence>
<keyword evidence="3" id="KW-1003">Cell membrane</keyword>
<evidence type="ECO:0000313" key="10">
    <source>
        <dbReference type="Proteomes" id="UP000614200"/>
    </source>
</evidence>
<evidence type="ECO:0000313" key="9">
    <source>
        <dbReference type="EMBL" id="MBF4694143.1"/>
    </source>
</evidence>
<evidence type="ECO:0000256" key="1">
    <source>
        <dbReference type="ARBA" id="ARBA00004651"/>
    </source>
</evidence>
<evidence type="ECO:0000256" key="7">
    <source>
        <dbReference type="SAM" id="Phobius"/>
    </source>
</evidence>
<dbReference type="RefSeq" id="WP_194702387.1">
    <property type="nucleotide sequence ID" value="NZ_JADKNH010000008.1"/>
</dbReference>
<organism evidence="9 10">
    <name type="scientific">Fusibacter ferrireducens</name>
    <dbReference type="NCBI Taxonomy" id="2785058"/>
    <lineage>
        <taxon>Bacteria</taxon>
        <taxon>Bacillati</taxon>
        <taxon>Bacillota</taxon>
        <taxon>Clostridia</taxon>
        <taxon>Eubacteriales</taxon>
        <taxon>Eubacteriales Family XII. Incertae Sedis</taxon>
        <taxon>Fusibacter</taxon>
    </lineage>
</organism>
<comment type="similarity">
    <text evidence="2">Belongs to the CPA3 antiporters (TC 2.A.63) subunit B family.</text>
</comment>
<feature type="transmembrane region" description="Helical" evidence="7">
    <location>
        <begin position="12"/>
        <end position="32"/>
    </location>
</feature>
<dbReference type="Pfam" id="PF04039">
    <property type="entry name" value="MnhB"/>
    <property type="match status" value="1"/>
</dbReference>
<name>A0ABR9ZVE4_9FIRM</name>
<dbReference type="InterPro" id="IPR050622">
    <property type="entry name" value="CPA3_antiporter_subunitB"/>
</dbReference>
<keyword evidence="4 7" id="KW-0812">Transmembrane</keyword>
<feature type="transmembrane region" description="Helical" evidence="7">
    <location>
        <begin position="74"/>
        <end position="92"/>
    </location>
</feature>